<proteinExistence type="predicted"/>
<gene>
    <name evidence="2" type="ORF">LSH36_769g00064</name>
</gene>
<reference evidence="2" key="1">
    <citation type="journal article" date="2023" name="Mol. Biol. Evol.">
        <title>Third-Generation Sequencing Reveals the Adaptive Role of the Epigenome in Three Deep-Sea Polychaetes.</title>
        <authorList>
            <person name="Perez M."/>
            <person name="Aroh O."/>
            <person name="Sun Y."/>
            <person name="Lan Y."/>
            <person name="Juniper S.K."/>
            <person name="Young C.R."/>
            <person name="Angers B."/>
            <person name="Qian P.Y."/>
        </authorList>
    </citation>
    <scope>NUCLEOTIDE SEQUENCE</scope>
    <source>
        <strain evidence="2">P08H-3</strain>
    </source>
</reference>
<evidence type="ECO:0000313" key="3">
    <source>
        <dbReference type="Proteomes" id="UP001208570"/>
    </source>
</evidence>
<feature type="compositionally biased region" description="Polar residues" evidence="1">
    <location>
        <begin position="83"/>
        <end position="99"/>
    </location>
</feature>
<dbReference type="Proteomes" id="UP001208570">
    <property type="component" value="Unassembled WGS sequence"/>
</dbReference>
<comment type="caution">
    <text evidence="2">The sequence shown here is derived from an EMBL/GenBank/DDBJ whole genome shotgun (WGS) entry which is preliminary data.</text>
</comment>
<name>A0AAD9MSM6_9ANNE</name>
<sequence length="191" mass="21772">MMTSSMVGSMDMMESREQVIKPMMTSSWLETVKNYSELEGDSAIFSQDSVECLNWNTQDTGRAESPLRFDHEEVLHIDSSIEVDSSQDQSMNCPTNKKSNFPDPAESAVLKYSQIDCDRMKKEMELNFQTTPSDTFIRERSRNLPDTGHVNGQQNSSHPVEMLTKQCSLKMIKHYDFTIGKVVGKRLKAFP</sequence>
<evidence type="ECO:0000256" key="1">
    <source>
        <dbReference type="SAM" id="MobiDB-lite"/>
    </source>
</evidence>
<protein>
    <submittedName>
        <fullName evidence="2">Uncharacterized protein</fullName>
    </submittedName>
</protein>
<evidence type="ECO:0000313" key="2">
    <source>
        <dbReference type="EMBL" id="KAK2144307.1"/>
    </source>
</evidence>
<dbReference type="AlphaFoldDB" id="A0AAD9MSM6"/>
<keyword evidence="3" id="KW-1185">Reference proteome</keyword>
<dbReference type="EMBL" id="JAODUP010000769">
    <property type="protein sequence ID" value="KAK2144307.1"/>
    <property type="molecule type" value="Genomic_DNA"/>
</dbReference>
<accession>A0AAD9MSM6</accession>
<organism evidence="2 3">
    <name type="scientific">Paralvinella palmiformis</name>
    <dbReference type="NCBI Taxonomy" id="53620"/>
    <lineage>
        <taxon>Eukaryota</taxon>
        <taxon>Metazoa</taxon>
        <taxon>Spiralia</taxon>
        <taxon>Lophotrochozoa</taxon>
        <taxon>Annelida</taxon>
        <taxon>Polychaeta</taxon>
        <taxon>Sedentaria</taxon>
        <taxon>Canalipalpata</taxon>
        <taxon>Terebellida</taxon>
        <taxon>Terebelliformia</taxon>
        <taxon>Alvinellidae</taxon>
        <taxon>Paralvinella</taxon>
    </lineage>
</organism>
<feature type="region of interest" description="Disordered" evidence="1">
    <location>
        <begin position="83"/>
        <end position="104"/>
    </location>
</feature>